<evidence type="ECO:0000313" key="2">
    <source>
        <dbReference type="EMBL" id="JAS85639.1"/>
    </source>
</evidence>
<dbReference type="PANTHER" id="PTHR33332">
    <property type="entry name" value="REVERSE TRANSCRIPTASE DOMAIN-CONTAINING PROTEIN"/>
    <property type="match status" value="1"/>
</dbReference>
<reference evidence="2" key="1">
    <citation type="submission" date="2015-11" db="EMBL/GenBank/DDBJ databases">
        <title>De novo transcriptome assembly of four potential Pierce s Disease insect vectors from Arizona vineyards.</title>
        <authorList>
            <person name="Tassone E.E."/>
        </authorList>
    </citation>
    <scope>NUCLEOTIDE SEQUENCE</scope>
</reference>
<sequence length="123" mass="14236">WDKCISCNGDYFASQAIIVRFPSSLFSAKFLKKLFSNNLNNFFDRHEVLCPKQFGFRKNKSTIDAVTNLIYNVVEGLERREHVLSIFLDLSKAFDCVHHATLLHQLWSSGIRGLPHDWISSFK</sequence>
<feature type="domain" description="Reverse transcriptase" evidence="1">
    <location>
        <begin position="28"/>
        <end position="121"/>
    </location>
</feature>
<proteinExistence type="predicted"/>
<name>A0A1B6IFC2_9HEMI</name>
<gene>
    <name evidence="2" type="ORF">g.1040</name>
</gene>
<dbReference type="EMBL" id="GECU01022067">
    <property type="protein sequence ID" value="JAS85639.1"/>
    <property type="molecule type" value="Transcribed_RNA"/>
</dbReference>
<dbReference type="AlphaFoldDB" id="A0A1B6IFC2"/>
<accession>A0A1B6IFC2</accession>
<protein>
    <recommendedName>
        <fullName evidence="1">Reverse transcriptase domain-containing protein</fullName>
    </recommendedName>
</protein>
<dbReference type="InterPro" id="IPR000477">
    <property type="entry name" value="RT_dom"/>
</dbReference>
<feature type="non-terminal residue" evidence="2">
    <location>
        <position position="123"/>
    </location>
</feature>
<feature type="non-terminal residue" evidence="2">
    <location>
        <position position="1"/>
    </location>
</feature>
<organism evidence="2">
    <name type="scientific">Homalodisca liturata</name>
    <dbReference type="NCBI Taxonomy" id="320908"/>
    <lineage>
        <taxon>Eukaryota</taxon>
        <taxon>Metazoa</taxon>
        <taxon>Ecdysozoa</taxon>
        <taxon>Arthropoda</taxon>
        <taxon>Hexapoda</taxon>
        <taxon>Insecta</taxon>
        <taxon>Pterygota</taxon>
        <taxon>Neoptera</taxon>
        <taxon>Paraneoptera</taxon>
        <taxon>Hemiptera</taxon>
        <taxon>Auchenorrhyncha</taxon>
        <taxon>Membracoidea</taxon>
        <taxon>Cicadellidae</taxon>
        <taxon>Cicadellinae</taxon>
        <taxon>Proconiini</taxon>
        <taxon>Homalodisca</taxon>
    </lineage>
</organism>
<evidence type="ECO:0000259" key="1">
    <source>
        <dbReference type="Pfam" id="PF00078"/>
    </source>
</evidence>
<dbReference type="Pfam" id="PF00078">
    <property type="entry name" value="RVT_1"/>
    <property type="match status" value="1"/>
</dbReference>